<evidence type="ECO:0000313" key="8">
    <source>
        <dbReference type="Proteomes" id="UP000783588"/>
    </source>
</evidence>
<dbReference type="GO" id="GO:0003755">
    <property type="term" value="F:peptidyl-prolyl cis-trans isomerase activity"/>
    <property type="evidence" value="ECO:0007669"/>
    <property type="project" value="UniProtKB-EC"/>
</dbReference>
<accession>A0ABS6EPC6</accession>
<evidence type="ECO:0000256" key="3">
    <source>
        <dbReference type="ARBA" id="ARBA00023235"/>
    </source>
</evidence>
<dbReference type="RefSeq" id="WP_216469134.1">
    <property type="nucleotide sequence ID" value="NZ_JAHLQI010000001.1"/>
</dbReference>
<evidence type="ECO:0000256" key="4">
    <source>
        <dbReference type="ARBA" id="ARBA00023306"/>
    </source>
</evidence>
<evidence type="ECO:0000256" key="2">
    <source>
        <dbReference type="ARBA" id="ARBA00022618"/>
    </source>
</evidence>
<keyword evidence="5" id="KW-0697">Rotamase</keyword>
<comment type="caution">
    <text evidence="7">The sequence shown here is derived from an EMBL/GenBank/DDBJ whole genome shotgun (WGS) entry which is preliminary data.</text>
</comment>
<evidence type="ECO:0000259" key="6">
    <source>
        <dbReference type="PROSITE" id="PS50059"/>
    </source>
</evidence>
<organism evidence="7 8">
    <name type="scientific">Butyricicoccus intestinisimiae</name>
    <dbReference type="NCBI Taxonomy" id="2841509"/>
    <lineage>
        <taxon>Bacteria</taxon>
        <taxon>Bacillati</taxon>
        <taxon>Bacillota</taxon>
        <taxon>Clostridia</taxon>
        <taxon>Eubacteriales</taxon>
        <taxon>Butyricicoccaceae</taxon>
        <taxon>Butyricicoccus</taxon>
    </lineage>
</organism>
<keyword evidence="3 5" id="KW-0413">Isomerase</keyword>
<proteinExistence type="predicted"/>
<dbReference type="Proteomes" id="UP000783588">
    <property type="component" value="Unassembled WGS sequence"/>
</dbReference>
<dbReference type="Pfam" id="PF05698">
    <property type="entry name" value="Trigger_C"/>
    <property type="match status" value="1"/>
</dbReference>
<evidence type="ECO:0000256" key="5">
    <source>
        <dbReference type="PROSITE-ProRule" id="PRU00277"/>
    </source>
</evidence>
<protein>
    <recommendedName>
        <fullName evidence="5">peptidylprolyl isomerase</fullName>
        <ecNumber evidence="5">5.2.1.8</ecNumber>
    </recommendedName>
</protein>
<dbReference type="NCBIfam" id="TIGR00115">
    <property type="entry name" value="tig"/>
    <property type="match status" value="1"/>
</dbReference>
<reference evidence="7 8" key="1">
    <citation type="submission" date="2021-06" db="EMBL/GenBank/DDBJ databases">
        <authorList>
            <person name="Sun Q."/>
            <person name="Li D."/>
        </authorList>
    </citation>
    <scope>NUCLEOTIDE SEQUENCE [LARGE SCALE GENOMIC DNA]</scope>
    <source>
        <strain evidence="7 8">MSJd-7</strain>
    </source>
</reference>
<evidence type="ECO:0000256" key="1">
    <source>
        <dbReference type="ARBA" id="ARBA00004496"/>
    </source>
</evidence>
<comment type="subcellular location">
    <subcellularLocation>
        <location evidence="1">Cytoplasm</location>
    </subcellularLocation>
</comment>
<dbReference type="EC" id="5.2.1.8" evidence="5"/>
<keyword evidence="8" id="KW-1185">Reference proteome</keyword>
<keyword evidence="2" id="KW-0132">Cell division</keyword>
<dbReference type="InterPro" id="IPR001179">
    <property type="entry name" value="PPIase_FKBP_dom"/>
</dbReference>
<dbReference type="EMBL" id="JAHLQI010000001">
    <property type="protein sequence ID" value="MBU5489542.1"/>
    <property type="molecule type" value="Genomic_DNA"/>
</dbReference>
<sequence length="318" mass="35315">MTDKNFSITLGEYKGIKRAPITADVTNDEVQAAIKQEQEQRAKMHDVERPAQLGDTAVIDFAGFLGDEQFEGGTSENYSLALGSNTFIPGFEEQLVGTSAGDEVDVNVTFPENYPAGNLAGQPVVFKCKVHKVQERKLPELNDLFGKMYGFANYKEFEQNVHDALVQQKEQAARSQVQNALLEQIVANSEIDLSDEFVNAFIEQMLATVTQDLARQGASMEQYLAYRNITDEQLRAEMRPQAEATGKASAVLASIAQQEGIVITDEDVDNDVRRMAMMYQMDYDKLAGTMDEAARESVRNSLEISKALQLVFDASIEE</sequence>
<comment type="catalytic activity">
    <reaction evidence="5">
        <text>[protein]-peptidylproline (omega=180) = [protein]-peptidylproline (omega=0)</text>
        <dbReference type="Rhea" id="RHEA:16237"/>
        <dbReference type="Rhea" id="RHEA-COMP:10747"/>
        <dbReference type="Rhea" id="RHEA-COMP:10748"/>
        <dbReference type="ChEBI" id="CHEBI:83833"/>
        <dbReference type="ChEBI" id="CHEBI:83834"/>
        <dbReference type="EC" id="5.2.1.8"/>
    </reaction>
</comment>
<dbReference type="Pfam" id="PF00254">
    <property type="entry name" value="FKBP_C"/>
    <property type="match status" value="1"/>
</dbReference>
<dbReference type="InterPro" id="IPR008880">
    <property type="entry name" value="Trigger_fac_C"/>
</dbReference>
<gene>
    <name evidence="7" type="primary">tig</name>
    <name evidence="7" type="ORF">KQI75_02690</name>
</gene>
<name>A0ABS6EPC6_9FIRM</name>
<dbReference type="PROSITE" id="PS50059">
    <property type="entry name" value="FKBP_PPIASE"/>
    <property type="match status" value="1"/>
</dbReference>
<dbReference type="InterPro" id="IPR005215">
    <property type="entry name" value="Trig_fac"/>
</dbReference>
<evidence type="ECO:0000313" key="7">
    <source>
        <dbReference type="EMBL" id="MBU5489542.1"/>
    </source>
</evidence>
<feature type="domain" description="PPIase FKBP-type" evidence="6">
    <location>
        <begin position="54"/>
        <end position="114"/>
    </location>
</feature>
<keyword evidence="4" id="KW-0131">Cell cycle</keyword>